<dbReference type="PANTHER" id="PTHR23354:SF62">
    <property type="entry name" value="MUSTARD, ISOFORM V"/>
    <property type="match status" value="1"/>
</dbReference>
<dbReference type="InterPro" id="IPR006571">
    <property type="entry name" value="TLDc_dom"/>
</dbReference>
<comment type="caution">
    <text evidence="6">The sequence shown here is derived from an EMBL/GenBank/DDBJ whole genome shotgun (WGS) entry which is preliminary data.</text>
</comment>
<evidence type="ECO:0000313" key="6">
    <source>
        <dbReference type="EMBL" id="KAK8890496.1"/>
    </source>
</evidence>
<reference evidence="6 7" key="1">
    <citation type="submission" date="2024-04" db="EMBL/GenBank/DDBJ databases">
        <title>Tritrichomonas musculus Genome.</title>
        <authorList>
            <person name="Alves-Ferreira E."/>
            <person name="Grigg M."/>
            <person name="Lorenzi H."/>
            <person name="Galac M."/>
        </authorList>
    </citation>
    <scope>NUCLEOTIDE SEQUENCE [LARGE SCALE GENOMIC DNA]</scope>
    <source>
        <strain evidence="6 7">EAF2021</strain>
    </source>
</reference>
<sequence length="452" mass="51517">MSLNLMNAKNNTDIENEIINQVGLNSNLSSSIAEEIQYQTRHKIMPIPNISNNSTTNQDSFSRRCSIPKSRSFSISTQKEIETSNEPFLSGDDDSNFDSIYVTHYDPEKKYDDNQNHSARGLLNFEEDSLVFLSEDGAKDIKIPLIGHIESAMMPHPSNFRSNGSKTLRLLSLTYLANINDNSSVSSVFFAADQKIIRPFLLHLISKSLAIQKENNYKPPNLKIINVPDFINHPSANIQSQLPKKAEQKYIYNNSSKPPLPTRKFIPHVKLNGGESSILKEEDVINIRKYVPIRYRSLDWDLLYKLSKDGCSYTTFYKKTEEEEQIIFLLKTSLGERIGAYLPSSLKPSTEYYGSGDSFVFQLDPAFAIYKWSKLNQFFVSSTREEFSIGGGGHAAIWIDGYFNKAFSEECETFKSPKLTKKSHFTISEVEVWKIGRPQKKHTSSTNLMNRY</sequence>
<proteinExistence type="inferred from homology"/>
<dbReference type="PANTHER" id="PTHR23354">
    <property type="entry name" value="NUCLEOLAR PROTEIN 7/ESTROGEN RECEPTOR COACTIVATOR-RELATED"/>
    <property type="match status" value="1"/>
</dbReference>
<dbReference type="EMBL" id="JAPFFF010000005">
    <property type="protein sequence ID" value="KAK8890496.1"/>
    <property type="molecule type" value="Genomic_DNA"/>
</dbReference>
<comment type="similarity">
    <text evidence="2">Belongs to the OXR1 family.</text>
</comment>
<name>A0ABR2KIA4_9EUKA</name>
<evidence type="ECO:0000256" key="4">
    <source>
        <dbReference type="ARBA" id="ARBA00040604"/>
    </source>
</evidence>
<keyword evidence="3" id="KW-0496">Mitochondrion</keyword>
<evidence type="ECO:0000256" key="3">
    <source>
        <dbReference type="ARBA" id="ARBA00023128"/>
    </source>
</evidence>
<keyword evidence="7" id="KW-1185">Reference proteome</keyword>
<evidence type="ECO:0000256" key="1">
    <source>
        <dbReference type="ARBA" id="ARBA00004173"/>
    </source>
</evidence>
<dbReference type="PROSITE" id="PS51886">
    <property type="entry name" value="TLDC"/>
    <property type="match status" value="1"/>
</dbReference>
<feature type="domain" description="TLDc" evidence="5">
    <location>
        <begin position="277"/>
        <end position="436"/>
    </location>
</feature>
<accession>A0ABR2KIA4</accession>
<dbReference type="Pfam" id="PF07534">
    <property type="entry name" value="TLD"/>
    <property type="match status" value="1"/>
</dbReference>
<comment type="subcellular location">
    <subcellularLocation>
        <location evidence="1">Mitochondrion</location>
    </subcellularLocation>
</comment>
<evidence type="ECO:0000313" key="7">
    <source>
        <dbReference type="Proteomes" id="UP001470230"/>
    </source>
</evidence>
<gene>
    <name evidence="6" type="ORF">M9Y10_035272</name>
</gene>
<dbReference type="SMART" id="SM00584">
    <property type="entry name" value="TLDc"/>
    <property type="match status" value="1"/>
</dbReference>
<dbReference type="Proteomes" id="UP001470230">
    <property type="component" value="Unassembled WGS sequence"/>
</dbReference>
<evidence type="ECO:0000256" key="2">
    <source>
        <dbReference type="ARBA" id="ARBA00009540"/>
    </source>
</evidence>
<evidence type="ECO:0000259" key="5">
    <source>
        <dbReference type="PROSITE" id="PS51886"/>
    </source>
</evidence>
<protein>
    <recommendedName>
        <fullName evidence="4">Oxidation resistance protein 1</fullName>
    </recommendedName>
</protein>
<organism evidence="6 7">
    <name type="scientific">Tritrichomonas musculus</name>
    <dbReference type="NCBI Taxonomy" id="1915356"/>
    <lineage>
        <taxon>Eukaryota</taxon>
        <taxon>Metamonada</taxon>
        <taxon>Parabasalia</taxon>
        <taxon>Tritrichomonadida</taxon>
        <taxon>Tritrichomonadidae</taxon>
        <taxon>Tritrichomonas</taxon>
    </lineage>
</organism>